<evidence type="ECO:0000256" key="2">
    <source>
        <dbReference type="ARBA" id="ARBA00010323"/>
    </source>
</evidence>
<dbReference type="PANTHER" id="PTHR13285">
    <property type="entry name" value="ACYLTRANSFERASE"/>
    <property type="match status" value="1"/>
</dbReference>
<dbReference type="PIRSF" id="PIRSF500216">
    <property type="entry name" value="DltB"/>
    <property type="match status" value="1"/>
</dbReference>
<dbReference type="UniPathway" id="UPA00556"/>
<keyword evidence="7 9" id="KW-0472">Membrane</keyword>
<feature type="transmembrane region" description="Helical" evidence="10">
    <location>
        <begin position="6"/>
        <end position="23"/>
    </location>
</feature>
<feature type="transmembrane region" description="Helical" evidence="10">
    <location>
        <begin position="53"/>
        <end position="72"/>
    </location>
</feature>
<keyword evidence="3 9" id="KW-1003">Cell membrane</keyword>
<protein>
    <recommendedName>
        <fullName evidence="9">Teichoic acid D-alanyltransferase</fullName>
        <ecNumber evidence="9">2.3.1.-</ecNumber>
    </recommendedName>
</protein>
<comment type="subcellular location">
    <subcellularLocation>
        <location evidence="1">Cell membrane</location>
        <topology evidence="1">Multi-pass membrane protein</topology>
    </subcellularLocation>
</comment>
<dbReference type="Proteomes" id="UP000092574">
    <property type="component" value="Chromosome"/>
</dbReference>
<feature type="transmembrane region" description="Helical" evidence="10">
    <location>
        <begin position="366"/>
        <end position="385"/>
    </location>
</feature>
<dbReference type="InterPro" id="IPR024024">
    <property type="entry name" value="DltB"/>
</dbReference>
<dbReference type="OrthoDB" id="9805788at2"/>
<dbReference type="EMBL" id="CP015405">
    <property type="protein sequence ID" value="ANU78374.1"/>
    <property type="molecule type" value="Genomic_DNA"/>
</dbReference>
<keyword evidence="8 9" id="KW-0012">Acyltransferase</keyword>
<evidence type="ECO:0000256" key="1">
    <source>
        <dbReference type="ARBA" id="ARBA00004651"/>
    </source>
</evidence>
<evidence type="ECO:0000313" key="12">
    <source>
        <dbReference type="Proteomes" id="UP000092574"/>
    </source>
</evidence>
<accession>A0A1C7IHG7</accession>
<dbReference type="InterPro" id="IPR051085">
    <property type="entry name" value="MB_O-acyltransferase"/>
</dbReference>
<feature type="transmembrane region" description="Helical" evidence="10">
    <location>
        <begin position="84"/>
        <end position="102"/>
    </location>
</feature>
<organism evidence="11 12">
    <name type="scientific">Blautia pseudococcoides</name>
    <dbReference type="NCBI Taxonomy" id="1796616"/>
    <lineage>
        <taxon>Bacteria</taxon>
        <taxon>Bacillati</taxon>
        <taxon>Bacillota</taxon>
        <taxon>Clostridia</taxon>
        <taxon>Lachnospirales</taxon>
        <taxon>Lachnospiraceae</taxon>
        <taxon>Blautia</taxon>
    </lineage>
</organism>
<dbReference type="NCBIfam" id="TIGR04091">
    <property type="entry name" value="LTA_dltB"/>
    <property type="match status" value="1"/>
</dbReference>
<dbReference type="AlphaFoldDB" id="A0A1C7IHG7"/>
<dbReference type="GO" id="GO:0016746">
    <property type="term" value="F:acyltransferase activity"/>
    <property type="evidence" value="ECO:0007669"/>
    <property type="project" value="UniProtKB-KW"/>
</dbReference>
<dbReference type="GO" id="GO:0070395">
    <property type="term" value="P:lipoteichoic acid biosynthetic process"/>
    <property type="evidence" value="ECO:0007669"/>
    <property type="project" value="UniProtKB-UniRule"/>
</dbReference>
<dbReference type="InterPro" id="IPR004299">
    <property type="entry name" value="MBOAT_fam"/>
</dbReference>
<evidence type="ECO:0000256" key="9">
    <source>
        <dbReference type="PIRNR" id="PIRNR016636"/>
    </source>
</evidence>
<evidence type="ECO:0000256" key="4">
    <source>
        <dbReference type="ARBA" id="ARBA00022679"/>
    </source>
</evidence>
<sequence>MSFYEGLSFFVCLFLFLIPAVILGIMEKKMGHYTLAVSLVFIVLVFGHSPRQFLYLLLFYAWSYLVVRVYAAVRRKNGRNEKQYYLFLAAMLLPLILCKLSPLFHMNIFGFTGISYMSFRSIQMVIEIYDGIIEEVPLLEFSGFLLFFPSISSGPIDRSRRFHDDWERTIPRAEYLEMLGEGIFKLLLGLVYKLALGTQLYTLLTICEQSMGQRGAPWYFAAGYAWLYGFYLFFDFAGYSLMAVGTAYILGVRLPDNFRAPFKSLDIKEFWDRWHITLSHWFRDFLFTRFIMKCSKKKWFSTRLNRACAGFIVNMGVMGLWHGVTPSYILYGLYHGILLSATEIYQKKSGFYKKYKNQKLYKAVSWLLTINLVIFGFFIFSGKFLELLTA</sequence>
<feature type="transmembrane region" description="Helical" evidence="10">
    <location>
        <begin position="183"/>
        <end position="204"/>
    </location>
</feature>
<evidence type="ECO:0000256" key="5">
    <source>
        <dbReference type="ARBA" id="ARBA00022692"/>
    </source>
</evidence>
<reference evidence="11" key="1">
    <citation type="submission" date="2017-04" db="EMBL/GenBank/DDBJ databases">
        <title>Complete Genome Sequences of Twelve Strains of a Stable Defined Moderately Diverse Mouse Microbiota 2 (sDMDMm2).</title>
        <authorList>
            <person name="Uchimura Y."/>
            <person name="Wyss M."/>
            <person name="Brugiroux S."/>
            <person name="Limenitakis J.P."/>
            <person name="Stecher B."/>
            <person name="McCoy K.D."/>
            <person name="Macpherson A.J."/>
        </authorList>
    </citation>
    <scope>NUCLEOTIDE SEQUENCE</scope>
    <source>
        <strain evidence="11">YL58</strain>
    </source>
</reference>
<dbReference type="STRING" id="1796616.A4V09_23055"/>
<dbReference type="PANTHER" id="PTHR13285:SF23">
    <property type="entry name" value="TEICHOIC ACID D-ALANYLTRANSFERASE"/>
    <property type="match status" value="1"/>
</dbReference>
<evidence type="ECO:0000256" key="6">
    <source>
        <dbReference type="ARBA" id="ARBA00022989"/>
    </source>
</evidence>
<dbReference type="Pfam" id="PF03062">
    <property type="entry name" value="MBOAT"/>
    <property type="match status" value="1"/>
</dbReference>
<evidence type="ECO:0000313" key="11">
    <source>
        <dbReference type="EMBL" id="ANU78374.1"/>
    </source>
</evidence>
<comment type="function">
    <text evidence="9">O-acyltransferase that catalyzes D-alanylation of both teichoic acid and lipoteichoic acid (LTA). D-alanylation of LTA plays an important role in modulating the properties of the cell wall in Gram-positive bacteria, influencing the net charge of the cell wall. Catalyzes D-alanylation from DltC carrier protein.</text>
</comment>
<feature type="transmembrane region" description="Helical" evidence="10">
    <location>
        <begin position="225"/>
        <end position="254"/>
    </location>
</feature>
<comment type="similarity">
    <text evidence="2 9">Belongs to the membrane-bound acyltransferase family.</text>
</comment>
<evidence type="ECO:0000256" key="7">
    <source>
        <dbReference type="ARBA" id="ARBA00023136"/>
    </source>
</evidence>
<dbReference type="PIRSF" id="PIRSF016636">
    <property type="entry name" value="AlgI_DltB"/>
    <property type="match status" value="1"/>
</dbReference>
<keyword evidence="12" id="KW-1185">Reference proteome</keyword>
<keyword evidence="6 10" id="KW-1133">Transmembrane helix</keyword>
<dbReference type="EC" id="2.3.1.-" evidence="9"/>
<gene>
    <name evidence="11" type="ORF">A4V09_23055</name>
</gene>
<comment type="pathway">
    <text evidence="9">Cell wall biogenesis; lipoteichoic acid biosynthesis.</text>
</comment>
<evidence type="ECO:0000256" key="3">
    <source>
        <dbReference type="ARBA" id="ARBA00022475"/>
    </source>
</evidence>
<dbReference type="RefSeq" id="WP_065544457.1">
    <property type="nucleotide sequence ID" value="NZ_CP015405.2"/>
</dbReference>
<keyword evidence="4 9" id="KW-0808">Transferase</keyword>
<dbReference type="InterPro" id="IPR024194">
    <property type="entry name" value="Ac/AlaTfrase_AlgI/DltB"/>
</dbReference>
<proteinExistence type="inferred from homology"/>
<evidence type="ECO:0000256" key="10">
    <source>
        <dbReference type="SAM" id="Phobius"/>
    </source>
</evidence>
<evidence type="ECO:0000256" key="8">
    <source>
        <dbReference type="ARBA" id="ARBA00023315"/>
    </source>
</evidence>
<keyword evidence="5 10" id="KW-0812">Transmembrane</keyword>
<feature type="transmembrane region" description="Helical" evidence="10">
    <location>
        <begin position="30"/>
        <end position="47"/>
    </location>
</feature>
<dbReference type="KEGG" id="byl:A4V09_23055"/>
<feature type="transmembrane region" description="Helical" evidence="10">
    <location>
        <begin position="328"/>
        <end position="345"/>
    </location>
</feature>
<name>A0A1C7IHG7_9FIRM</name>
<dbReference type="GO" id="GO:0005886">
    <property type="term" value="C:plasma membrane"/>
    <property type="evidence" value="ECO:0007669"/>
    <property type="project" value="UniProtKB-SubCell"/>
</dbReference>